<sequence>NTLELFAFGGCSAYGRNRARFIELSEKSKRKLVMLSVLSVMNSNVGNSVAFEEVLRVVHPLVTDFDALEQVVILMVDCQAVSVRIDEEKKALRVMDTPVLRDAYNEGLYKLRVLGNDDLLAMPVGRARDILRKW</sequence>
<dbReference type="AlphaFoldDB" id="A0A1A0HCA9"/>
<keyword evidence="2" id="KW-1185">Reference proteome</keyword>
<evidence type="ECO:0000313" key="1">
    <source>
        <dbReference type="EMBL" id="OBA21630.1"/>
    </source>
</evidence>
<gene>
    <name evidence="1" type="ORF">METBIDRAFT_18030</name>
</gene>
<feature type="non-terminal residue" evidence="1">
    <location>
        <position position="134"/>
    </location>
</feature>
<dbReference type="Proteomes" id="UP000092555">
    <property type="component" value="Unassembled WGS sequence"/>
</dbReference>
<organism evidence="1 2">
    <name type="scientific">Metschnikowia bicuspidata var. bicuspidata NRRL YB-4993</name>
    <dbReference type="NCBI Taxonomy" id="869754"/>
    <lineage>
        <taxon>Eukaryota</taxon>
        <taxon>Fungi</taxon>
        <taxon>Dikarya</taxon>
        <taxon>Ascomycota</taxon>
        <taxon>Saccharomycotina</taxon>
        <taxon>Pichiomycetes</taxon>
        <taxon>Metschnikowiaceae</taxon>
        <taxon>Metschnikowia</taxon>
    </lineage>
</organism>
<comment type="caution">
    <text evidence="1">The sequence shown here is derived from an EMBL/GenBank/DDBJ whole genome shotgun (WGS) entry which is preliminary data.</text>
</comment>
<feature type="non-terminal residue" evidence="1">
    <location>
        <position position="1"/>
    </location>
</feature>
<accession>A0A1A0HCA9</accession>
<dbReference type="OrthoDB" id="10265275at2759"/>
<reference evidence="1 2" key="1">
    <citation type="submission" date="2016-05" db="EMBL/GenBank/DDBJ databases">
        <title>Comparative genomics of biotechnologically important yeasts.</title>
        <authorList>
            <consortium name="DOE Joint Genome Institute"/>
            <person name="Riley R."/>
            <person name="Haridas S."/>
            <person name="Wolfe K.H."/>
            <person name="Lopes M.R."/>
            <person name="Hittinger C.T."/>
            <person name="Goker M."/>
            <person name="Salamov A."/>
            <person name="Wisecaver J."/>
            <person name="Long T.M."/>
            <person name="Aerts A.L."/>
            <person name="Barry K."/>
            <person name="Choi C."/>
            <person name="Clum A."/>
            <person name="Coughlan A.Y."/>
            <person name="Deshpande S."/>
            <person name="Douglass A.P."/>
            <person name="Hanson S.J."/>
            <person name="Klenk H.-P."/>
            <person name="LaButti K."/>
            <person name="Lapidus A."/>
            <person name="Lindquist E."/>
            <person name="Lipzen A."/>
            <person name="Meier-kolthoff J.P."/>
            <person name="Ohm R.A."/>
            <person name="Otillar R.P."/>
            <person name="Pangilinan J."/>
            <person name="Peng Y."/>
            <person name="Rokas A."/>
            <person name="Rosa C.A."/>
            <person name="Scheuner C."/>
            <person name="Sibirny A.A."/>
            <person name="Slot J.C."/>
            <person name="Stielow J.B."/>
            <person name="Sun H."/>
            <person name="Kurtzman C.P."/>
            <person name="Blackwell M."/>
            <person name="Grigoriev I.V."/>
            <person name="Jeffries T.W."/>
        </authorList>
    </citation>
    <scope>NUCLEOTIDE SEQUENCE [LARGE SCALE GENOMIC DNA]</scope>
    <source>
        <strain evidence="1 2">NRRL YB-4993</strain>
    </source>
</reference>
<dbReference type="EMBL" id="LXTC01000003">
    <property type="protein sequence ID" value="OBA21630.1"/>
    <property type="molecule type" value="Genomic_DNA"/>
</dbReference>
<dbReference type="STRING" id="869754.A0A1A0HCA9"/>
<name>A0A1A0HCA9_9ASCO</name>
<dbReference type="GeneID" id="30027742"/>
<evidence type="ECO:0000313" key="2">
    <source>
        <dbReference type="Proteomes" id="UP000092555"/>
    </source>
</evidence>
<protein>
    <submittedName>
        <fullName evidence="1">Uncharacterized protein</fullName>
    </submittedName>
</protein>
<proteinExistence type="predicted"/>
<dbReference type="RefSeq" id="XP_018712140.1">
    <property type="nucleotide sequence ID" value="XM_018854766.1"/>
</dbReference>